<evidence type="ECO:0000313" key="2">
    <source>
        <dbReference type="Proteomes" id="UP000197269"/>
    </source>
</evidence>
<gene>
    <name evidence="1" type="ORF">B5E41_23110</name>
</gene>
<accession>A0A246DQ03</accession>
<comment type="caution">
    <text evidence="1">The sequence shown here is derived from an EMBL/GenBank/DDBJ whole genome shotgun (WGS) entry which is preliminary data.</text>
</comment>
<dbReference type="EMBL" id="MXPU01000017">
    <property type="protein sequence ID" value="OWO92385.1"/>
    <property type="molecule type" value="Genomic_DNA"/>
</dbReference>
<proteinExistence type="predicted"/>
<name>A0A246DQ03_9HYPH</name>
<sequence length="60" mass="6509">MRLRRFFSLSSLSLPAGRRNGAFKFGDAVSSATLLLGRHGFDLAGRAVKCSCNGAKRECF</sequence>
<evidence type="ECO:0000313" key="1">
    <source>
        <dbReference type="EMBL" id="OWO92385.1"/>
    </source>
</evidence>
<dbReference type="Proteomes" id="UP000197269">
    <property type="component" value="Unassembled WGS sequence"/>
</dbReference>
<protein>
    <submittedName>
        <fullName evidence="1">Uncharacterized protein</fullName>
    </submittedName>
</protein>
<dbReference type="AlphaFoldDB" id="A0A246DQ03"/>
<organism evidence="1 2">
    <name type="scientific">Rhizobium esperanzae</name>
    <dbReference type="NCBI Taxonomy" id="1967781"/>
    <lineage>
        <taxon>Bacteria</taxon>
        <taxon>Pseudomonadati</taxon>
        <taxon>Pseudomonadota</taxon>
        <taxon>Alphaproteobacteria</taxon>
        <taxon>Hyphomicrobiales</taxon>
        <taxon>Rhizobiaceae</taxon>
        <taxon>Rhizobium/Agrobacterium group</taxon>
        <taxon>Rhizobium</taxon>
    </lineage>
</organism>
<reference evidence="1 2" key="1">
    <citation type="submission" date="2017-03" db="EMBL/GenBank/DDBJ databases">
        <title>Genome of strain Rhizobium sp. CNPSo 668.</title>
        <authorList>
            <person name="Ribeiro R."/>
        </authorList>
    </citation>
    <scope>NUCLEOTIDE SEQUENCE [LARGE SCALE GENOMIC DNA]</scope>
    <source>
        <strain evidence="1 2">CNPSo 668</strain>
    </source>
</reference>